<feature type="transmembrane region" description="Helical" evidence="8">
    <location>
        <begin position="188"/>
        <end position="209"/>
    </location>
</feature>
<gene>
    <name evidence="10" type="ORF">G7068_00615</name>
</gene>
<evidence type="ECO:0000313" key="10">
    <source>
        <dbReference type="EMBL" id="QIK61880.1"/>
    </source>
</evidence>
<feature type="transmembrane region" description="Helical" evidence="8">
    <location>
        <begin position="157"/>
        <end position="176"/>
    </location>
</feature>
<proteinExistence type="predicted"/>
<keyword evidence="7 10" id="KW-0407">Ion channel</keyword>
<dbReference type="GO" id="GO:0001508">
    <property type="term" value="P:action potential"/>
    <property type="evidence" value="ECO:0007669"/>
    <property type="project" value="TreeGrafter"/>
</dbReference>
<evidence type="ECO:0000256" key="7">
    <source>
        <dbReference type="ARBA" id="ARBA00023303"/>
    </source>
</evidence>
<keyword evidence="5" id="KW-0406">Ion transport</keyword>
<evidence type="ECO:0000256" key="1">
    <source>
        <dbReference type="ARBA" id="ARBA00004141"/>
    </source>
</evidence>
<dbReference type="Gene3D" id="1.10.287.70">
    <property type="match status" value="1"/>
</dbReference>
<evidence type="ECO:0000256" key="5">
    <source>
        <dbReference type="ARBA" id="ARBA00023065"/>
    </source>
</evidence>
<dbReference type="EMBL" id="CP049863">
    <property type="protein sequence ID" value="QIK61880.1"/>
    <property type="molecule type" value="Genomic_DNA"/>
</dbReference>
<evidence type="ECO:0000256" key="8">
    <source>
        <dbReference type="SAM" id="Phobius"/>
    </source>
</evidence>
<feature type="transmembrane region" description="Helical" evidence="8">
    <location>
        <begin position="21"/>
        <end position="42"/>
    </location>
</feature>
<evidence type="ECO:0000256" key="2">
    <source>
        <dbReference type="ARBA" id="ARBA00022448"/>
    </source>
</evidence>
<comment type="subcellular location">
    <subcellularLocation>
        <location evidence="1">Membrane</location>
        <topology evidence="1">Multi-pass membrane protein</topology>
    </subcellularLocation>
</comment>
<feature type="transmembrane region" description="Helical" evidence="8">
    <location>
        <begin position="91"/>
        <end position="109"/>
    </location>
</feature>
<dbReference type="PANTHER" id="PTHR11537:SF254">
    <property type="entry name" value="POTASSIUM VOLTAGE-GATED CHANNEL PROTEIN SHAB"/>
    <property type="match status" value="1"/>
</dbReference>
<keyword evidence="11" id="KW-1185">Reference proteome</keyword>
<dbReference type="GO" id="GO:0005249">
    <property type="term" value="F:voltage-gated potassium channel activity"/>
    <property type="evidence" value="ECO:0007669"/>
    <property type="project" value="InterPro"/>
</dbReference>
<dbReference type="KEGG" id="lvi:G7068_00615"/>
<dbReference type="RefSeq" id="WP_166287433.1">
    <property type="nucleotide sequence ID" value="NZ_CP049863.1"/>
</dbReference>
<protein>
    <submittedName>
        <fullName evidence="10">Potassium channel family protein</fullName>
    </submittedName>
</protein>
<sequence>MKRQTGPTKDGIERVEKWEMRTAWPLFLGSVVFVTILTWTFFNEGTRADLFSLALATLPLLWVWFAVDYFIRLGMAGADRRHFLATRSLDLASLVLPFLRPFLILVYIWRLPVFRHGSGRAQRIRYILTTSLFTFMLVYTASYCVWLVERDAPGANIVNFGDALWWGFATIATVGYGDFVPVTVPGRVLAVTLMVGGFFAIGVVTATLISELNERIHRAAQRVKAQREAEEHAGAEQHAEAD</sequence>
<keyword evidence="6 8" id="KW-0472">Membrane</keyword>
<dbReference type="SUPFAM" id="SSF81324">
    <property type="entry name" value="Voltage-gated potassium channels"/>
    <property type="match status" value="1"/>
</dbReference>
<keyword evidence="2" id="KW-0813">Transport</keyword>
<keyword evidence="3 8" id="KW-0812">Transmembrane</keyword>
<dbReference type="Gene3D" id="1.20.5.110">
    <property type="match status" value="1"/>
</dbReference>
<feature type="transmembrane region" description="Helical" evidence="8">
    <location>
        <begin position="124"/>
        <end position="145"/>
    </location>
</feature>
<evidence type="ECO:0000259" key="9">
    <source>
        <dbReference type="Pfam" id="PF07885"/>
    </source>
</evidence>
<dbReference type="Pfam" id="PF07885">
    <property type="entry name" value="Ion_trans_2"/>
    <property type="match status" value="1"/>
</dbReference>
<dbReference type="InterPro" id="IPR028325">
    <property type="entry name" value="VG_K_chnl"/>
</dbReference>
<dbReference type="InterPro" id="IPR013099">
    <property type="entry name" value="K_chnl_dom"/>
</dbReference>
<keyword evidence="4 8" id="KW-1133">Transmembrane helix</keyword>
<evidence type="ECO:0000256" key="3">
    <source>
        <dbReference type="ARBA" id="ARBA00022692"/>
    </source>
</evidence>
<dbReference type="AlphaFoldDB" id="A0A6G7XBA1"/>
<name>A0A6G7XBA1_9MICO</name>
<evidence type="ECO:0000256" key="4">
    <source>
        <dbReference type="ARBA" id="ARBA00022989"/>
    </source>
</evidence>
<feature type="transmembrane region" description="Helical" evidence="8">
    <location>
        <begin position="48"/>
        <end position="71"/>
    </location>
</feature>
<evidence type="ECO:0000313" key="11">
    <source>
        <dbReference type="Proteomes" id="UP000502677"/>
    </source>
</evidence>
<dbReference type="GO" id="GO:0008076">
    <property type="term" value="C:voltage-gated potassium channel complex"/>
    <property type="evidence" value="ECO:0007669"/>
    <property type="project" value="InterPro"/>
</dbReference>
<reference evidence="10 11" key="1">
    <citation type="submission" date="2020-03" db="EMBL/GenBank/DDBJ databases">
        <title>Leucobacter sp. nov., isolated from beetles.</title>
        <authorList>
            <person name="Hyun D.-W."/>
            <person name="Bae J.-W."/>
        </authorList>
    </citation>
    <scope>NUCLEOTIDE SEQUENCE [LARGE SCALE GENOMIC DNA]</scope>
    <source>
        <strain evidence="10 11">HDW9C</strain>
    </source>
</reference>
<dbReference type="PANTHER" id="PTHR11537">
    <property type="entry name" value="VOLTAGE-GATED POTASSIUM CHANNEL"/>
    <property type="match status" value="1"/>
</dbReference>
<evidence type="ECO:0000256" key="6">
    <source>
        <dbReference type="ARBA" id="ARBA00023136"/>
    </source>
</evidence>
<dbReference type="Proteomes" id="UP000502677">
    <property type="component" value="Chromosome"/>
</dbReference>
<organism evidence="10 11">
    <name type="scientific">Leucobacter viscericola</name>
    <dbReference type="NCBI Taxonomy" id="2714935"/>
    <lineage>
        <taxon>Bacteria</taxon>
        <taxon>Bacillati</taxon>
        <taxon>Actinomycetota</taxon>
        <taxon>Actinomycetes</taxon>
        <taxon>Micrococcales</taxon>
        <taxon>Microbacteriaceae</taxon>
        <taxon>Leucobacter</taxon>
    </lineage>
</organism>
<feature type="domain" description="Potassium channel" evidence="9">
    <location>
        <begin position="136"/>
        <end position="211"/>
    </location>
</feature>
<accession>A0A6G7XBA1</accession>